<keyword evidence="2" id="KW-0134">Cell wall</keyword>
<evidence type="ECO:0000313" key="8">
    <source>
        <dbReference type="EMBL" id="KAK4138901.1"/>
    </source>
</evidence>
<name>A0AAN6UW21_9PEZI</name>
<evidence type="ECO:0000256" key="3">
    <source>
        <dbReference type="ARBA" id="ARBA00022525"/>
    </source>
</evidence>
<keyword evidence="9" id="KW-1185">Reference proteome</keyword>
<accession>A0AAN6UW21</accession>
<dbReference type="PANTHER" id="PTHR31018:SF3">
    <property type="entry name" value="RECEPTOR PROTEIN-TYROSINE KINASE"/>
    <property type="match status" value="1"/>
</dbReference>
<feature type="signal peptide" evidence="7">
    <location>
        <begin position="1"/>
        <end position="18"/>
    </location>
</feature>
<dbReference type="AlphaFoldDB" id="A0AAN6UW21"/>
<keyword evidence="5" id="KW-0325">Glycoprotein</keyword>
<evidence type="ECO:0000256" key="6">
    <source>
        <dbReference type="SAM" id="MobiDB-lite"/>
    </source>
</evidence>
<reference evidence="8" key="2">
    <citation type="submission" date="2023-05" db="EMBL/GenBank/DDBJ databases">
        <authorList>
            <consortium name="Lawrence Berkeley National Laboratory"/>
            <person name="Steindorff A."/>
            <person name="Hensen N."/>
            <person name="Bonometti L."/>
            <person name="Westerberg I."/>
            <person name="Brannstrom I.O."/>
            <person name="Guillou S."/>
            <person name="Cros-Aarteil S."/>
            <person name="Calhoun S."/>
            <person name="Haridas S."/>
            <person name="Kuo A."/>
            <person name="Mondo S."/>
            <person name="Pangilinan J."/>
            <person name="Riley R."/>
            <person name="Labutti K."/>
            <person name="Andreopoulos B."/>
            <person name="Lipzen A."/>
            <person name="Chen C."/>
            <person name="Yanf M."/>
            <person name="Daum C."/>
            <person name="Ng V."/>
            <person name="Clum A."/>
            <person name="Ohm R."/>
            <person name="Martin F."/>
            <person name="Silar P."/>
            <person name="Natvig D."/>
            <person name="Lalanne C."/>
            <person name="Gautier V."/>
            <person name="Ament-Velasquez S.L."/>
            <person name="Kruys A."/>
            <person name="Hutchinson M.I."/>
            <person name="Powell A.J."/>
            <person name="Barry K."/>
            <person name="Miller A.N."/>
            <person name="Grigoriev I.V."/>
            <person name="Debuchy R."/>
            <person name="Gladieux P."/>
            <person name="Thoren M.H."/>
            <person name="Johannesson H."/>
        </authorList>
    </citation>
    <scope>NUCLEOTIDE SEQUENCE</scope>
    <source>
        <strain evidence="8">CBS 123565</strain>
    </source>
</reference>
<keyword evidence="4 7" id="KW-0732">Signal</keyword>
<keyword evidence="3" id="KW-0964">Secreted</keyword>
<evidence type="ECO:0000256" key="2">
    <source>
        <dbReference type="ARBA" id="ARBA00022512"/>
    </source>
</evidence>
<dbReference type="Gene3D" id="3.80.20.20">
    <property type="entry name" value="Receptor L-domain"/>
    <property type="match status" value="1"/>
</dbReference>
<gene>
    <name evidence="8" type="ORF">BT67DRAFT_477195</name>
</gene>
<dbReference type="SUPFAM" id="SSF52058">
    <property type="entry name" value="L domain-like"/>
    <property type="match status" value="2"/>
</dbReference>
<feature type="chain" id="PRO_5042844490" evidence="7">
    <location>
        <begin position="19"/>
        <end position="402"/>
    </location>
</feature>
<evidence type="ECO:0000256" key="5">
    <source>
        <dbReference type="ARBA" id="ARBA00023180"/>
    </source>
</evidence>
<evidence type="ECO:0000256" key="1">
    <source>
        <dbReference type="ARBA" id="ARBA00004191"/>
    </source>
</evidence>
<sequence>MLVNYLLPALAVVGSAAAQNGCTFSSTVTISNQAEATKIASCKTVKGSVLIDTGAAGAIDISGPKEITGDLKVLNNGLIETFSSTSLTTIGGDFTLRNVTVVSSIQFASLKSVQSLSLQTCLRLKTLELGPLTQADEIIISDTSLEKVDSIDLATTKRMDINNNRQLTTFTSKLGSLSDSFNLNSNGIGSGLTVTLPNLEWIANMTIANVTKFDVPSLKVVNGSARFDSNFFESFRAPNLTHTESGDISFVGNSKLANLTFPVLKTIGGGLLIANNTKLEELNAFKNLRTVRGAIKLRGSFDDVDFSSLNEVNGAFDISSTADITKVCDNIQELSSDGGNGKIAGTYTCTSENEKANDDTDSTTSGSGSVDGGKDKPNGAAGFALNSALLGLVAIAAFASAF</sequence>
<protein>
    <submittedName>
        <fullName evidence="8">Uncharacterized protein</fullName>
    </submittedName>
</protein>
<evidence type="ECO:0000256" key="4">
    <source>
        <dbReference type="ARBA" id="ARBA00022729"/>
    </source>
</evidence>
<evidence type="ECO:0000313" key="9">
    <source>
        <dbReference type="Proteomes" id="UP001304895"/>
    </source>
</evidence>
<dbReference type="EMBL" id="MU853401">
    <property type="protein sequence ID" value="KAK4138901.1"/>
    <property type="molecule type" value="Genomic_DNA"/>
</dbReference>
<comment type="caution">
    <text evidence="8">The sequence shown here is derived from an EMBL/GenBank/DDBJ whole genome shotgun (WGS) entry which is preliminary data.</text>
</comment>
<dbReference type="GO" id="GO:0005886">
    <property type="term" value="C:plasma membrane"/>
    <property type="evidence" value="ECO:0007669"/>
    <property type="project" value="TreeGrafter"/>
</dbReference>
<feature type="region of interest" description="Disordered" evidence="6">
    <location>
        <begin position="352"/>
        <end position="373"/>
    </location>
</feature>
<dbReference type="GO" id="GO:0009277">
    <property type="term" value="C:fungal-type cell wall"/>
    <property type="evidence" value="ECO:0007669"/>
    <property type="project" value="TreeGrafter"/>
</dbReference>
<evidence type="ECO:0000256" key="7">
    <source>
        <dbReference type="SAM" id="SignalP"/>
    </source>
</evidence>
<comment type="subcellular location">
    <subcellularLocation>
        <location evidence="1">Secreted</location>
        <location evidence="1">Cell wall</location>
    </subcellularLocation>
</comment>
<dbReference type="GO" id="GO:0031505">
    <property type="term" value="P:fungal-type cell wall organization"/>
    <property type="evidence" value="ECO:0007669"/>
    <property type="project" value="TreeGrafter"/>
</dbReference>
<proteinExistence type="predicted"/>
<dbReference type="Proteomes" id="UP001304895">
    <property type="component" value="Unassembled WGS sequence"/>
</dbReference>
<dbReference type="PANTHER" id="PTHR31018">
    <property type="entry name" value="SPORULATION-SPECIFIC PROTEIN-RELATED"/>
    <property type="match status" value="1"/>
</dbReference>
<dbReference type="Pfam" id="PF12454">
    <property type="entry name" value="Ecm33"/>
    <property type="match status" value="1"/>
</dbReference>
<dbReference type="InterPro" id="IPR051648">
    <property type="entry name" value="CWI-Assembly_Regulator"/>
</dbReference>
<dbReference type="GO" id="GO:0009986">
    <property type="term" value="C:cell surface"/>
    <property type="evidence" value="ECO:0007669"/>
    <property type="project" value="TreeGrafter"/>
</dbReference>
<organism evidence="8 9">
    <name type="scientific">Trichocladium antarcticum</name>
    <dbReference type="NCBI Taxonomy" id="1450529"/>
    <lineage>
        <taxon>Eukaryota</taxon>
        <taxon>Fungi</taxon>
        <taxon>Dikarya</taxon>
        <taxon>Ascomycota</taxon>
        <taxon>Pezizomycotina</taxon>
        <taxon>Sordariomycetes</taxon>
        <taxon>Sordariomycetidae</taxon>
        <taxon>Sordariales</taxon>
        <taxon>Chaetomiaceae</taxon>
        <taxon>Trichocladium</taxon>
    </lineage>
</organism>
<dbReference type="InterPro" id="IPR036941">
    <property type="entry name" value="Rcpt_L-dom_sf"/>
</dbReference>
<reference evidence="8" key="1">
    <citation type="journal article" date="2023" name="Mol. Phylogenet. Evol.">
        <title>Genome-scale phylogeny and comparative genomics of the fungal order Sordariales.</title>
        <authorList>
            <person name="Hensen N."/>
            <person name="Bonometti L."/>
            <person name="Westerberg I."/>
            <person name="Brannstrom I.O."/>
            <person name="Guillou S."/>
            <person name="Cros-Aarteil S."/>
            <person name="Calhoun S."/>
            <person name="Haridas S."/>
            <person name="Kuo A."/>
            <person name="Mondo S."/>
            <person name="Pangilinan J."/>
            <person name="Riley R."/>
            <person name="LaButti K."/>
            <person name="Andreopoulos B."/>
            <person name="Lipzen A."/>
            <person name="Chen C."/>
            <person name="Yan M."/>
            <person name="Daum C."/>
            <person name="Ng V."/>
            <person name="Clum A."/>
            <person name="Steindorff A."/>
            <person name="Ohm R.A."/>
            <person name="Martin F."/>
            <person name="Silar P."/>
            <person name="Natvig D.O."/>
            <person name="Lalanne C."/>
            <person name="Gautier V."/>
            <person name="Ament-Velasquez S.L."/>
            <person name="Kruys A."/>
            <person name="Hutchinson M.I."/>
            <person name="Powell A.J."/>
            <person name="Barry K."/>
            <person name="Miller A.N."/>
            <person name="Grigoriev I.V."/>
            <person name="Debuchy R."/>
            <person name="Gladieux P."/>
            <person name="Hiltunen Thoren M."/>
            <person name="Johannesson H."/>
        </authorList>
    </citation>
    <scope>NUCLEOTIDE SEQUENCE</scope>
    <source>
        <strain evidence="8">CBS 123565</strain>
    </source>
</reference>